<accession>A0A7M3MD22</accession>
<evidence type="ECO:0000256" key="9">
    <source>
        <dbReference type="PIRSR" id="PIRSR000350-4"/>
    </source>
</evidence>
<keyword evidence="7 10" id="KW-0676">Redox-active center</keyword>
<dbReference type="PANTHER" id="PTHR43014">
    <property type="entry name" value="MERCURIC REDUCTASE"/>
    <property type="match status" value="1"/>
</dbReference>
<dbReference type="InterPro" id="IPR023753">
    <property type="entry name" value="FAD/NAD-binding_dom"/>
</dbReference>
<dbReference type="GO" id="GO:0016668">
    <property type="term" value="F:oxidoreductase activity, acting on a sulfur group of donors, NAD(P) as acceptor"/>
    <property type="evidence" value="ECO:0007669"/>
    <property type="project" value="InterPro"/>
</dbReference>
<comment type="similarity">
    <text evidence="1 10">Belongs to the class-I pyridine nucleotide-disulfide oxidoreductase family.</text>
</comment>
<organism evidence="13 14">
    <name type="scientific">Oceanidesulfovibrio indonesiensis</name>
    <dbReference type="NCBI Taxonomy" id="54767"/>
    <lineage>
        <taxon>Bacteria</taxon>
        <taxon>Pseudomonadati</taxon>
        <taxon>Thermodesulfobacteriota</taxon>
        <taxon>Desulfovibrionia</taxon>
        <taxon>Desulfovibrionales</taxon>
        <taxon>Desulfovibrionaceae</taxon>
        <taxon>Oceanidesulfovibrio</taxon>
    </lineage>
</organism>
<evidence type="ECO:0000256" key="1">
    <source>
        <dbReference type="ARBA" id="ARBA00007532"/>
    </source>
</evidence>
<gene>
    <name evidence="13" type="ORF">DPQ33_12380</name>
</gene>
<reference evidence="13 14" key="1">
    <citation type="submission" date="2018-06" db="EMBL/GenBank/DDBJ databases">
        <title>Complete genome of Desulfovibrio indonesiensis P37SLT.</title>
        <authorList>
            <person name="Crispim J.S."/>
            <person name="Vidigal P.M.P."/>
            <person name="Silva L.C.F."/>
            <person name="Laguardia C.N."/>
            <person name="Araujo L.C."/>
            <person name="Dias R.S."/>
            <person name="Sousa M.P."/>
            <person name="Paula S.O."/>
            <person name="Silva C."/>
        </authorList>
    </citation>
    <scope>NUCLEOTIDE SEQUENCE [LARGE SCALE GENOMIC DNA]</scope>
    <source>
        <strain evidence="13 14">P37SLT</strain>
    </source>
</reference>
<keyword evidence="4" id="KW-0521">NADP</keyword>
<dbReference type="PIRSF" id="PIRSF000350">
    <property type="entry name" value="Mercury_reductase_MerA"/>
    <property type="match status" value="1"/>
</dbReference>
<dbReference type="InterPro" id="IPR012999">
    <property type="entry name" value="Pyr_OxRdtase_I_AS"/>
</dbReference>
<evidence type="ECO:0000256" key="3">
    <source>
        <dbReference type="ARBA" id="ARBA00022827"/>
    </source>
</evidence>
<feature type="domain" description="Pyridine nucleotide-disulphide oxidoreductase dimerisation" evidence="11">
    <location>
        <begin position="344"/>
        <end position="447"/>
    </location>
</feature>
<dbReference type="EMBL" id="QMIE01000011">
    <property type="protein sequence ID" value="TVM16410.1"/>
    <property type="molecule type" value="Genomic_DNA"/>
</dbReference>
<comment type="caution">
    <text evidence="13">The sequence shown here is derived from an EMBL/GenBank/DDBJ whole genome shotgun (WGS) entry which is preliminary data.</text>
</comment>
<evidence type="ECO:0000259" key="11">
    <source>
        <dbReference type="Pfam" id="PF02852"/>
    </source>
</evidence>
<feature type="binding site" evidence="8">
    <location>
        <begin position="179"/>
        <end position="186"/>
    </location>
    <ligand>
        <name>NAD(+)</name>
        <dbReference type="ChEBI" id="CHEBI:57540"/>
    </ligand>
</feature>
<dbReference type="GO" id="GO:0050660">
    <property type="term" value="F:flavin adenine dinucleotide binding"/>
    <property type="evidence" value="ECO:0007669"/>
    <property type="project" value="TreeGrafter"/>
</dbReference>
<dbReference type="SUPFAM" id="SSF55424">
    <property type="entry name" value="FAD/NAD-linked reductases, dimerisation (C-terminal) domain"/>
    <property type="match status" value="1"/>
</dbReference>
<evidence type="ECO:0000256" key="4">
    <source>
        <dbReference type="ARBA" id="ARBA00022857"/>
    </source>
</evidence>
<evidence type="ECO:0000256" key="2">
    <source>
        <dbReference type="ARBA" id="ARBA00022630"/>
    </source>
</evidence>
<evidence type="ECO:0000313" key="14">
    <source>
        <dbReference type="Proteomes" id="UP000448292"/>
    </source>
</evidence>
<dbReference type="InterPro" id="IPR036188">
    <property type="entry name" value="FAD/NAD-bd_sf"/>
</dbReference>
<dbReference type="OrthoDB" id="9786429at2"/>
<evidence type="ECO:0000256" key="10">
    <source>
        <dbReference type="RuleBase" id="RU003691"/>
    </source>
</evidence>
<keyword evidence="8" id="KW-0547">Nucleotide-binding</keyword>
<dbReference type="PRINTS" id="PR00411">
    <property type="entry name" value="PNDRDTASEI"/>
</dbReference>
<evidence type="ECO:0000313" key="13">
    <source>
        <dbReference type="EMBL" id="TVM16410.1"/>
    </source>
</evidence>
<comment type="cofactor">
    <cofactor evidence="8">
        <name>FAD</name>
        <dbReference type="ChEBI" id="CHEBI:57692"/>
    </cofactor>
    <text evidence="8">Binds 1 FAD per subunit.</text>
</comment>
<dbReference type="Proteomes" id="UP000448292">
    <property type="component" value="Unassembled WGS sequence"/>
</dbReference>
<dbReference type="GO" id="GO:0003955">
    <property type="term" value="F:NAD(P)H dehydrogenase (quinone) activity"/>
    <property type="evidence" value="ECO:0007669"/>
    <property type="project" value="TreeGrafter"/>
</dbReference>
<proteinExistence type="inferred from homology"/>
<feature type="binding site" evidence="8">
    <location>
        <position position="309"/>
    </location>
    <ligand>
        <name>FAD</name>
        <dbReference type="ChEBI" id="CHEBI:57692"/>
    </ligand>
</feature>
<dbReference type="Gene3D" id="3.50.50.60">
    <property type="entry name" value="FAD/NAD(P)-binding domain"/>
    <property type="match status" value="2"/>
</dbReference>
<dbReference type="InterPro" id="IPR001100">
    <property type="entry name" value="Pyr_nuc-diS_OxRdtase"/>
</dbReference>
<evidence type="ECO:0000256" key="8">
    <source>
        <dbReference type="PIRSR" id="PIRSR000350-3"/>
    </source>
</evidence>
<keyword evidence="8" id="KW-0520">NAD</keyword>
<name>A0A7M3MD22_9BACT</name>
<dbReference type="SUPFAM" id="SSF51905">
    <property type="entry name" value="FAD/NAD(P)-binding domain"/>
    <property type="match status" value="1"/>
</dbReference>
<feature type="binding site" evidence="8">
    <location>
        <position position="53"/>
    </location>
    <ligand>
        <name>FAD</name>
        <dbReference type="ChEBI" id="CHEBI:57692"/>
    </ligand>
</feature>
<dbReference type="PROSITE" id="PS00076">
    <property type="entry name" value="PYRIDINE_REDOX_1"/>
    <property type="match status" value="1"/>
</dbReference>
<keyword evidence="3 8" id="KW-0274">FAD</keyword>
<keyword evidence="6" id="KW-1015">Disulfide bond</keyword>
<evidence type="ECO:0000256" key="5">
    <source>
        <dbReference type="ARBA" id="ARBA00023002"/>
    </source>
</evidence>
<dbReference type="RefSeq" id="WP_144303531.1">
    <property type="nucleotide sequence ID" value="NZ_QMIE01000011.1"/>
</dbReference>
<dbReference type="Pfam" id="PF02852">
    <property type="entry name" value="Pyr_redox_dim"/>
    <property type="match status" value="1"/>
</dbReference>
<dbReference type="Gene3D" id="3.30.390.30">
    <property type="match status" value="1"/>
</dbReference>
<evidence type="ECO:0000256" key="6">
    <source>
        <dbReference type="ARBA" id="ARBA00023157"/>
    </source>
</evidence>
<sequence>MATYDYDIGIIGAGAAGLTVASGAAQIGARTLLVEKRDKLGGDCLHFGCVPSKTLIKSAHVYHHMKSGPRFGLPQMDPPPVDFAQIRTRIRSVIDTIQVHDSVERFCSLGVQVKFGAATFVDEHTISLHNATISADKWVIAAGARPGAPAIDGLDTVSFQTNETLFSMDRLPDSMVILGAGPVAIEMAQALNRLGCAVTVIQRSGQILSGEDRDMADIIQSVLESEGVTIITGAQVRRVSEQSGSKEVAYETNGEERTVRAEDILVALGRRANVDTMALENAGVDYTKRGVGVDSKLRTNQPHIYACGDITGLYQFTHAAGYEGGVVLSNALFRFPRNTDYTWMPRATYTDPEFAAMGMTEAECRDDGVDYDVWTEDFAENDRSLAEGYEVGRLKLIVDSKERPLGVQIIGPNAGELLGEWAAVLNGGIRLSSLASMVHAYPTLAEINKKIASDIMAPKVFGGLVKKGVNFLFNYRGRACEWTRGMDEE</sequence>
<feature type="domain" description="FAD/NAD(P)-binding" evidence="12">
    <location>
        <begin position="6"/>
        <end position="324"/>
    </location>
</feature>
<keyword evidence="14" id="KW-1185">Reference proteome</keyword>
<dbReference type="PRINTS" id="PR00368">
    <property type="entry name" value="FADPNR"/>
</dbReference>
<evidence type="ECO:0000259" key="12">
    <source>
        <dbReference type="Pfam" id="PF07992"/>
    </source>
</evidence>
<dbReference type="Pfam" id="PF07992">
    <property type="entry name" value="Pyr_redox_2"/>
    <property type="match status" value="1"/>
</dbReference>
<dbReference type="PANTHER" id="PTHR43014:SF4">
    <property type="entry name" value="PYRIDINE NUCLEOTIDE-DISULFIDE OXIDOREDUCTASE RCLA-RELATED"/>
    <property type="match status" value="1"/>
</dbReference>
<feature type="disulfide bond" description="Redox-active" evidence="9">
    <location>
        <begin position="44"/>
        <end position="49"/>
    </location>
</feature>
<dbReference type="AlphaFoldDB" id="A0A7M3MD22"/>
<keyword evidence="5 10" id="KW-0560">Oxidoreductase</keyword>
<evidence type="ECO:0000256" key="7">
    <source>
        <dbReference type="ARBA" id="ARBA00023284"/>
    </source>
</evidence>
<protein>
    <submittedName>
        <fullName evidence="13">Mercuric reductase</fullName>
    </submittedName>
</protein>
<dbReference type="InterPro" id="IPR004099">
    <property type="entry name" value="Pyr_nucl-diS_OxRdtase_dimer"/>
</dbReference>
<dbReference type="FunFam" id="3.30.390.30:FF:000001">
    <property type="entry name" value="Dihydrolipoyl dehydrogenase"/>
    <property type="match status" value="1"/>
</dbReference>
<dbReference type="InterPro" id="IPR016156">
    <property type="entry name" value="FAD/NAD-linked_Rdtase_dimer_sf"/>
</dbReference>
<keyword evidence="2 10" id="KW-0285">Flavoprotein</keyword>
<feature type="binding site" evidence="8">
    <location>
        <position position="269"/>
    </location>
    <ligand>
        <name>NAD(+)</name>
        <dbReference type="ChEBI" id="CHEBI:57540"/>
    </ligand>
</feature>